<keyword evidence="5" id="KW-0808">Transferase</keyword>
<evidence type="ECO:0000259" key="13">
    <source>
        <dbReference type="PROSITE" id="PS51873"/>
    </source>
</evidence>
<evidence type="ECO:0000256" key="1">
    <source>
        <dbReference type="ARBA" id="ARBA00001798"/>
    </source>
</evidence>
<dbReference type="PANTHER" id="PTHR11685">
    <property type="entry name" value="RBR FAMILY RING FINGER AND IBR DOMAIN-CONTAINING"/>
    <property type="match status" value="1"/>
</dbReference>
<dbReference type="PROSITE" id="PS00518">
    <property type="entry name" value="ZF_RING_1"/>
    <property type="match status" value="1"/>
</dbReference>
<dbReference type="GO" id="GO:0008270">
    <property type="term" value="F:zinc ion binding"/>
    <property type="evidence" value="ECO:0007669"/>
    <property type="project" value="UniProtKB-KW"/>
</dbReference>
<keyword evidence="7" id="KW-0677">Repeat</keyword>
<dbReference type="CDD" id="cd22582">
    <property type="entry name" value="BRcat_RBR_unk"/>
    <property type="match status" value="1"/>
</dbReference>
<proteinExistence type="inferred from homology"/>
<evidence type="ECO:0000259" key="12">
    <source>
        <dbReference type="PROSITE" id="PS50089"/>
    </source>
</evidence>
<dbReference type="InterPro" id="IPR013083">
    <property type="entry name" value="Znf_RING/FYVE/PHD"/>
</dbReference>
<dbReference type="PROSITE" id="PS51873">
    <property type="entry name" value="TRIAD"/>
    <property type="match status" value="1"/>
</dbReference>
<name>A0ABD1XY06_9MARC</name>
<dbReference type="PROSITE" id="PS50089">
    <property type="entry name" value="ZF_RING_2"/>
    <property type="match status" value="1"/>
</dbReference>
<comment type="function">
    <text evidence="2">Might act as an E3 ubiquitin-protein ligase, or as part of E3 complex, which accepts ubiquitin from specific E2 ubiquitin-conjugating enzymes and then transfers it to substrates.</text>
</comment>
<dbReference type="SMART" id="SM00647">
    <property type="entry name" value="IBR"/>
    <property type="match status" value="2"/>
</dbReference>
<dbReference type="InterPro" id="IPR002867">
    <property type="entry name" value="IBR_dom"/>
</dbReference>
<sequence length="460" mass="52419">MESQPQERETTRLIQQYSDLELASRMQLEELLGITLELAKGCDLQQDTSTTGIESGEDFRDDALSRAPQLDQSADRRSQMDRFSDSDLNDILNQCHDHQTANTGVDDSWYLTKEDFRPSVSSYMPGSRSDYPDPLSQQPRAVNLYHGGDFPSEESLGEFDSISVADAISEHDEKFARFLSSLPESEWDARGRDLDDPFQFPPDHAASRTLKGKARLFYDEFSSMPTNLFNEELWGIPPETCKICFDAEITYDNSHCVNDKCNHRFCTVCLRQHAVTVIKSSDRWEVPCPEMGCAEFFSMELCKFLLPEDAFDQIAKRQVEDLISDWERVYCPYEDCSYLQLRPDVPTPTEPSGSQRATIGAVECLSCHRLFCLECQVPWHRNLTCQEYESLSDDQKSDLLLIRGLAKDNNWQRCACGHLVERNQGCNHMKCRCGKEFCYICGGAWSHDHTCQGKAEQAGS</sequence>
<dbReference type="CDD" id="cd22584">
    <property type="entry name" value="Rcat_RBR_unk"/>
    <property type="match status" value="1"/>
</dbReference>
<evidence type="ECO:0000256" key="10">
    <source>
        <dbReference type="ARBA" id="ARBA00022833"/>
    </source>
</evidence>
<protein>
    <recommendedName>
        <fullName evidence="4">RBR-type E3 ubiquitin transferase</fullName>
        <ecNumber evidence="4">2.3.2.31</ecNumber>
    </recommendedName>
</protein>
<evidence type="ECO:0000256" key="11">
    <source>
        <dbReference type="PROSITE-ProRule" id="PRU00175"/>
    </source>
</evidence>
<evidence type="ECO:0000256" key="3">
    <source>
        <dbReference type="ARBA" id="ARBA00005884"/>
    </source>
</evidence>
<dbReference type="EC" id="2.3.2.31" evidence="4"/>
<accession>A0ABD1XY06</accession>
<evidence type="ECO:0000256" key="8">
    <source>
        <dbReference type="ARBA" id="ARBA00022771"/>
    </source>
</evidence>
<evidence type="ECO:0000256" key="6">
    <source>
        <dbReference type="ARBA" id="ARBA00022723"/>
    </source>
</evidence>
<dbReference type="Proteomes" id="UP001605036">
    <property type="component" value="Unassembled WGS sequence"/>
</dbReference>
<keyword evidence="15" id="KW-1185">Reference proteome</keyword>
<dbReference type="InterPro" id="IPR001841">
    <property type="entry name" value="Znf_RING"/>
</dbReference>
<dbReference type="EMBL" id="JBHFFA010000007">
    <property type="protein sequence ID" value="KAL2613518.1"/>
    <property type="molecule type" value="Genomic_DNA"/>
</dbReference>
<gene>
    <name evidence="14" type="ORF">R1flu_025210</name>
</gene>
<dbReference type="AlphaFoldDB" id="A0ABD1XY06"/>
<evidence type="ECO:0000313" key="15">
    <source>
        <dbReference type="Proteomes" id="UP001605036"/>
    </source>
</evidence>
<evidence type="ECO:0000313" key="14">
    <source>
        <dbReference type="EMBL" id="KAL2613518.1"/>
    </source>
</evidence>
<dbReference type="SUPFAM" id="SSF57850">
    <property type="entry name" value="RING/U-box"/>
    <property type="match status" value="2"/>
</dbReference>
<dbReference type="InterPro" id="IPR031127">
    <property type="entry name" value="E3_UB_ligase_RBR"/>
</dbReference>
<dbReference type="Pfam" id="PF01485">
    <property type="entry name" value="IBR"/>
    <property type="match status" value="2"/>
</dbReference>
<keyword evidence="10" id="KW-0862">Zinc</keyword>
<dbReference type="InterPro" id="IPR017907">
    <property type="entry name" value="Znf_RING_CS"/>
</dbReference>
<evidence type="ECO:0000256" key="7">
    <source>
        <dbReference type="ARBA" id="ARBA00022737"/>
    </source>
</evidence>
<evidence type="ECO:0000256" key="2">
    <source>
        <dbReference type="ARBA" id="ARBA00003976"/>
    </source>
</evidence>
<feature type="domain" description="RING-type" evidence="13">
    <location>
        <begin position="237"/>
        <end position="460"/>
    </location>
</feature>
<feature type="domain" description="RING-type" evidence="12">
    <location>
        <begin position="241"/>
        <end position="289"/>
    </location>
</feature>
<dbReference type="InterPro" id="IPR044066">
    <property type="entry name" value="TRIAD_supradom"/>
</dbReference>
<comment type="caution">
    <text evidence="14">The sequence shown here is derived from an EMBL/GenBank/DDBJ whole genome shotgun (WGS) entry which is preliminary data.</text>
</comment>
<dbReference type="Gene3D" id="1.20.120.1750">
    <property type="match status" value="1"/>
</dbReference>
<keyword evidence="9" id="KW-0833">Ubl conjugation pathway</keyword>
<evidence type="ECO:0000256" key="5">
    <source>
        <dbReference type="ARBA" id="ARBA00022679"/>
    </source>
</evidence>
<comment type="catalytic activity">
    <reaction evidence="1">
        <text>[E2 ubiquitin-conjugating enzyme]-S-ubiquitinyl-L-cysteine + [acceptor protein]-L-lysine = [E2 ubiquitin-conjugating enzyme]-L-cysteine + [acceptor protein]-N(6)-ubiquitinyl-L-lysine.</text>
        <dbReference type="EC" id="2.3.2.31"/>
    </reaction>
</comment>
<evidence type="ECO:0000256" key="9">
    <source>
        <dbReference type="ARBA" id="ARBA00022786"/>
    </source>
</evidence>
<comment type="similarity">
    <text evidence="3">Belongs to the RBR family. Ariadne subfamily.</text>
</comment>
<keyword evidence="8 11" id="KW-0863">Zinc-finger</keyword>
<evidence type="ECO:0000256" key="4">
    <source>
        <dbReference type="ARBA" id="ARBA00012251"/>
    </source>
</evidence>
<reference evidence="14 15" key="1">
    <citation type="submission" date="2024-09" db="EMBL/GenBank/DDBJ databases">
        <title>Chromosome-scale assembly of Riccia fluitans.</title>
        <authorList>
            <person name="Paukszto L."/>
            <person name="Sawicki J."/>
            <person name="Karawczyk K."/>
            <person name="Piernik-Szablinska J."/>
            <person name="Szczecinska M."/>
            <person name="Mazdziarz M."/>
        </authorList>
    </citation>
    <scope>NUCLEOTIDE SEQUENCE [LARGE SCALE GENOMIC DNA]</scope>
    <source>
        <strain evidence="14">Rf_01</strain>
        <tissue evidence="14">Aerial parts of the thallus</tissue>
    </source>
</reference>
<organism evidence="14 15">
    <name type="scientific">Riccia fluitans</name>
    <dbReference type="NCBI Taxonomy" id="41844"/>
    <lineage>
        <taxon>Eukaryota</taxon>
        <taxon>Viridiplantae</taxon>
        <taxon>Streptophyta</taxon>
        <taxon>Embryophyta</taxon>
        <taxon>Marchantiophyta</taxon>
        <taxon>Marchantiopsida</taxon>
        <taxon>Marchantiidae</taxon>
        <taxon>Marchantiales</taxon>
        <taxon>Ricciaceae</taxon>
        <taxon>Riccia</taxon>
    </lineage>
</organism>
<keyword evidence="6" id="KW-0479">Metal-binding</keyword>
<dbReference type="GO" id="GO:0061630">
    <property type="term" value="F:ubiquitin protein ligase activity"/>
    <property type="evidence" value="ECO:0007669"/>
    <property type="project" value="UniProtKB-EC"/>
</dbReference>
<dbReference type="Gene3D" id="3.30.40.10">
    <property type="entry name" value="Zinc/RING finger domain, C3HC4 (zinc finger)"/>
    <property type="match status" value="1"/>
</dbReference>